<keyword evidence="1" id="KW-1133">Transmembrane helix</keyword>
<sequence length="434" mass="46824">MKIMKYGFTIIELLIVIGIVVIVAVAGFLGLYSFRGEKYLDLTSQEIINVLRDAQDRSISREEDGHWGVHFENSAGGDNFYELFKGASYADSVKYSRFSLKPSIKFNDPASGANTDIIFQPITGWPNTPTTIKISSKNDSSKNTTIVISANGLISLPSSLPQISSWTSLVPTLASIDAGGSLTSVGADAVYALRGAAYSAFWKYTISAGNWQSLPDVPGQIGVGVDGDLVSVGNDSIYALRAADAGQDNFWRYNISAGNWTNLADIPNVGGLYYPIVLIAVGNEIYANKGTTLNNFYKYNISTGIWTMLANSPLLYDGSDATVIGNAIYATKGSYEKIFYKYTISSNSWSNLADAPLGIGLGGSLTTVGTDIYALRGEGTNNFWKYDTLTNIWSDAANALGDVYDGGSLTTVGTDTIYALGGWDTTSFWRFDIF</sequence>
<evidence type="ECO:0000313" key="3">
    <source>
        <dbReference type="Proteomes" id="UP000176633"/>
    </source>
</evidence>
<gene>
    <name evidence="2" type="ORF">A3G50_02490</name>
</gene>
<evidence type="ECO:0000256" key="1">
    <source>
        <dbReference type="SAM" id="Phobius"/>
    </source>
</evidence>
<proteinExistence type="predicted"/>
<dbReference type="Proteomes" id="UP000176633">
    <property type="component" value="Unassembled WGS sequence"/>
</dbReference>
<dbReference type="STRING" id="1798473.A3G50_02490"/>
<organism evidence="2 3">
    <name type="scientific">Candidatus Jorgensenbacteria bacterium RIFCSPLOWO2_12_FULL_42_11</name>
    <dbReference type="NCBI Taxonomy" id="1798473"/>
    <lineage>
        <taxon>Bacteria</taxon>
        <taxon>Candidatus Joergenseniibacteriota</taxon>
    </lineage>
</organism>
<dbReference type="PANTHER" id="PTHR46375:SF4">
    <property type="entry name" value="KELCH-LIKE FAMILY, MEMBER 42"/>
    <property type="match status" value="1"/>
</dbReference>
<dbReference type="EMBL" id="MFKM01000015">
    <property type="protein sequence ID" value="OGG43391.1"/>
    <property type="molecule type" value="Genomic_DNA"/>
</dbReference>
<dbReference type="InterPro" id="IPR045584">
    <property type="entry name" value="Pilin-like"/>
</dbReference>
<comment type="caution">
    <text evidence="2">The sequence shown here is derived from an EMBL/GenBank/DDBJ whole genome shotgun (WGS) entry which is preliminary data.</text>
</comment>
<accession>A0A1F6C2L8</accession>
<dbReference type="InterPro" id="IPR012902">
    <property type="entry name" value="N_methyl_site"/>
</dbReference>
<dbReference type="SUPFAM" id="SSF54523">
    <property type="entry name" value="Pili subunits"/>
    <property type="match status" value="1"/>
</dbReference>
<evidence type="ECO:0000313" key="2">
    <source>
        <dbReference type="EMBL" id="OGG43391.1"/>
    </source>
</evidence>
<dbReference type="InterPro" id="IPR015915">
    <property type="entry name" value="Kelch-typ_b-propeller"/>
</dbReference>
<dbReference type="AlphaFoldDB" id="A0A1F6C2L8"/>
<protein>
    <recommendedName>
        <fullName evidence="4">Bulb-type lectin domain-containing protein</fullName>
    </recommendedName>
</protein>
<dbReference type="InterPro" id="IPR052392">
    <property type="entry name" value="Kelch-BTB_domain-containing"/>
</dbReference>
<keyword evidence="1" id="KW-0812">Transmembrane</keyword>
<name>A0A1F6C2L8_9BACT</name>
<dbReference type="Gene3D" id="2.120.10.80">
    <property type="entry name" value="Kelch-type beta propeller"/>
    <property type="match status" value="2"/>
</dbReference>
<dbReference type="SUPFAM" id="SSF117281">
    <property type="entry name" value="Kelch motif"/>
    <property type="match status" value="1"/>
</dbReference>
<reference evidence="2 3" key="1">
    <citation type="journal article" date="2016" name="Nat. Commun.">
        <title>Thousands of microbial genomes shed light on interconnected biogeochemical processes in an aquifer system.</title>
        <authorList>
            <person name="Anantharaman K."/>
            <person name="Brown C.T."/>
            <person name="Hug L.A."/>
            <person name="Sharon I."/>
            <person name="Castelle C.J."/>
            <person name="Probst A.J."/>
            <person name="Thomas B.C."/>
            <person name="Singh A."/>
            <person name="Wilkins M.J."/>
            <person name="Karaoz U."/>
            <person name="Brodie E.L."/>
            <person name="Williams K.H."/>
            <person name="Hubbard S.S."/>
            <person name="Banfield J.F."/>
        </authorList>
    </citation>
    <scope>NUCLEOTIDE SEQUENCE [LARGE SCALE GENOMIC DNA]</scope>
</reference>
<dbReference type="NCBIfam" id="TIGR02532">
    <property type="entry name" value="IV_pilin_GFxxxE"/>
    <property type="match status" value="1"/>
</dbReference>
<feature type="transmembrane region" description="Helical" evidence="1">
    <location>
        <begin position="6"/>
        <end position="32"/>
    </location>
</feature>
<evidence type="ECO:0008006" key="4">
    <source>
        <dbReference type="Google" id="ProtNLM"/>
    </source>
</evidence>
<dbReference type="PANTHER" id="PTHR46375">
    <property type="entry name" value="KELCH REPEAT AND BTB DOMAIN-CONTAINING PROTEIN 13-RELATED"/>
    <property type="match status" value="1"/>
</dbReference>
<keyword evidence="1" id="KW-0472">Membrane</keyword>